<feature type="compositionally biased region" description="Basic and acidic residues" evidence="2">
    <location>
        <begin position="91"/>
        <end position="100"/>
    </location>
</feature>
<dbReference type="GO" id="GO:0016413">
    <property type="term" value="F:O-acetyltransferase activity"/>
    <property type="evidence" value="ECO:0007669"/>
    <property type="project" value="InterPro"/>
</dbReference>
<sequence length="432" mass="49090">MLTSARRLTLVLGALLLVGVLSFLYVKPAKLASLYNLVPSSESQEKPHSPKYRDATLGSWIPSPARASDADVWNMPMTCSPDFSPASGGSDGRDKEAEARERGRHVASWEWVLQDGKPPRPWDTEAFMERALKSRGGFVFIGDSVMLQMLSGLQFFIGQHEGEWPRTVVEEVFLEDNGIFVTASHITLHPENQLFAKLLAKPSLASVPRSRFSRPIIASYRSDDLITQKELNATLLMAGLEEPVNMNNHRAMGDWRQGLKNDSMEESWEGELDTIIFANTGPHWSPAHMWPAKDRVLLKAYQIMLDKVYDFFVNSPLPTLTFFRSTSPAHQHCNNHSDPITLTSSAAINPAPEEHLYGWHLFPEFNRMARELFGSSKHNNTRYFDIWPLSVTRPDAHIGWHNNDFDCLHWCQPSVTEWWVRNLWHTVVEEGL</sequence>
<gene>
    <name evidence="4" type="ORF">K443DRAFT_198171</name>
</gene>
<dbReference type="Pfam" id="PF13839">
    <property type="entry name" value="PC-Esterase"/>
    <property type="match status" value="1"/>
</dbReference>
<keyword evidence="5" id="KW-1185">Reference proteome</keyword>
<dbReference type="PANTHER" id="PTHR32285:SF48">
    <property type="entry name" value="PROTEIN TRICHOME BIREFRINGENCE-LIKE 19"/>
    <property type="match status" value="1"/>
</dbReference>
<evidence type="ECO:0000313" key="5">
    <source>
        <dbReference type="Proteomes" id="UP000054477"/>
    </source>
</evidence>
<reference evidence="4 5" key="1">
    <citation type="submission" date="2014-04" db="EMBL/GenBank/DDBJ databases">
        <authorList>
            <consortium name="DOE Joint Genome Institute"/>
            <person name="Kuo A."/>
            <person name="Kohler A."/>
            <person name="Nagy L.G."/>
            <person name="Floudas D."/>
            <person name="Copeland A."/>
            <person name="Barry K.W."/>
            <person name="Cichocki N."/>
            <person name="Veneault-Fourrey C."/>
            <person name="LaButti K."/>
            <person name="Lindquist E.A."/>
            <person name="Lipzen A."/>
            <person name="Lundell T."/>
            <person name="Morin E."/>
            <person name="Murat C."/>
            <person name="Sun H."/>
            <person name="Tunlid A."/>
            <person name="Henrissat B."/>
            <person name="Grigoriev I.V."/>
            <person name="Hibbett D.S."/>
            <person name="Martin F."/>
            <person name="Nordberg H.P."/>
            <person name="Cantor M.N."/>
            <person name="Hua S.X."/>
        </authorList>
    </citation>
    <scope>NUCLEOTIDE SEQUENCE [LARGE SCALE GENOMIC DNA]</scope>
    <source>
        <strain evidence="4 5">LaAM-08-1</strain>
    </source>
</reference>
<evidence type="ECO:0000313" key="4">
    <source>
        <dbReference type="EMBL" id="KIJ98649.1"/>
    </source>
</evidence>
<proteinExistence type="inferred from homology"/>
<name>A0A0C9WMZ2_9AGAR</name>
<protein>
    <submittedName>
        <fullName evidence="4">Unplaced genomic scaffold K443scaffold_129, whole genome shotgun sequence</fullName>
    </submittedName>
</protein>
<dbReference type="InterPro" id="IPR029962">
    <property type="entry name" value="TBL"/>
</dbReference>
<organism evidence="4 5">
    <name type="scientific">Laccaria amethystina LaAM-08-1</name>
    <dbReference type="NCBI Taxonomy" id="1095629"/>
    <lineage>
        <taxon>Eukaryota</taxon>
        <taxon>Fungi</taxon>
        <taxon>Dikarya</taxon>
        <taxon>Basidiomycota</taxon>
        <taxon>Agaricomycotina</taxon>
        <taxon>Agaricomycetes</taxon>
        <taxon>Agaricomycetidae</taxon>
        <taxon>Agaricales</taxon>
        <taxon>Agaricineae</taxon>
        <taxon>Hydnangiaceae</taxon>
        <taxon>Laccaria</taxon>
    </lineage>
</organism>
<feature type="domain" description="Trichome birefringence-like C-terminal" evidence="3">
    <location>
        <begin position="294"/>
        <end position="421"/>
    </location>
</feature>
<dbReference type="PANTHER" id="PTHR32285">
    <property type="entry name" value="PROTEIN TRICHOME BIREFRINGENCE-LIKE 9-RELATED"/>
    <property type="match status" value="1"/>
</dbReference>
<dbReference type="Proteomes" id="UP000054477">
    <property type="component" value="Unassembled WGS sequence"/>
</dbReference>
<dbReference type="EMBL" id="KN838664">
    <property type="protein sequence ID" value="KIJ98649.1"/>
    <property type="molecule type" value="Genomic_DNA"/>
</dbReference>
<dbReference type="InterPro" id="IPR026057">
    <property type="entry name" value="TBL_C"/>
</dbReference>
<dbReference type="AlphaFoldDB" id="A0A0C9WMZ2"/>
<dbReference type="OrthoDB" id="630188at2759"/>
<dbReference type="HOGENOM" id="CLU_631716_0_0_1"/>
<evidence type="ECO:0000259" key="3">
    <source>
        <dbReference type="Pfam" id="PF13839"/>
    </source>
</evidence>
<accession>A0A0C9WMZ2</accession>
<reference evidence="5" key="2">
    <citation type="submission" date="2015-01" db="EMBL/GenBank/DDBJ databases">
        <title>Evolutionary Origins and Diversification of the Mycorrhizal Mutualists.</title>
        <authorList>
            <consortium name="DOE Joint Genome Institute"/>
            <consortium name="Mycorrhizal Genomics Consortium"/>
            <person name="Kohler A."/>
            <person name="Kuo A."/>
            <person name="Nagy L.G."/>
            <person name="Floudas D."/>
            <person name="Copeland A."/>
            <person name="Barry K.W."/>
            <person name="Cichocki N."/>
            <person name="Veneault-Fourrey C."/>
            <person name="LaButti K."/>
            <person name="Lindquist E.A."/>
            <person name="Lipzen A."/>
            <person name="Lundell T."/>
            <person name="Morin E."/>
            <person name="Murat C."/>
            <person name="Riley R."/>
            <person name="Ohm R."/>
            <person name="Sun H."/>
            <person name="Tunlid A."/>
            <person name="Henrissat B."/>
            <person name="Grigoriev I.V."/>
            <person name="Hibbett D.S."/>
            <person name="Martin F."/>
        </authorList>
    </citation>
    <scope>NUCLEOTIDE SEQUENCE [LARGE SCALE GENOMIC DNA]</scope>
    <source>
        <strain evidence="5">LaAM-08-1</strain>
    </source>
</reference>
<evidence type="ECO:0000256" key="1">
    <source>
        <dbReference type="ARBA" id="ARBA00007727"/>
    </source>
</evidence>
<feature type="region of interest" description="Disordered" evidence="2">
    <location>
        <begin position="81"/>
        <end position="100"/>
    </location>
</feature>
<evidence type="ECO:0000256" key="2">
    <source>
        <dbReference type="SAM" id="MobiDB-lite"/>
    </source>
</evidence>
<comment type="similarity">
    <text evidence="1">Belongs to the PC-esterase family. TBL subfamily.</text>
</comment>